<dbReference type="InterPro" id="IPR038763">
    <property type="entry name" value="DHH_sf"/>
</dbReference>
<evidence type="ECO:0000259" key="2">
    <source>
        <dbReference type="Pfam" id="PF02254"/>
    </source>
</evidence>
<dbReference type="InterPro" id="IPR051319">
    <property type="entry name" value="Oligoribo/pAp-PDE_c-di-AMP_PDE"/>
</dbReference>
<dbReference type="EMBL" id="JBHSXL010000010">
    <property type="protein sequence ID" value="MFC6893686.1"/>
    <property type="molecule type" value="Genomic_DNA"/>
</dbReference>
<dbReference type="InterPro" id="IPR003156">
    <property type="entry name" value="DHHA1_dom"/>
</dbReference>
<feature type="domain" description="RCK N-terminal" evidence="2">
    <location>
        <begin position="5"/>
        <end position="98"/>
    </location>
</feature>
<dbReference type="Pfam" id="PF02254">
    <property type="entry name" value="TrkA_N"/>
    <property type="match status" value="1"/>
</dbReference>
<dbReference type="InterPro" id="IPR003148">
    <property type="entry name" value="RCK_N"/>
</dbReference>
<gene>
    <name evidence="4" type="ORF">ACFQE9_13875</name>
</gene>
<evidence type="ECO:0000259" key="3">
    <source>
        <dbReference type="Pfam" id="PF02272"/>
    </source>
</evidence>
<sequence>MVRRLVLGCSSIGHTLIEQARERRGEVYVVTDDPGWVTTLRESNVAAVEADPADPGSYPDRADVVIVADDDPDRNLAAARTARKRYPDASIVACVGTAPAESVRESLAAVADRLVDPAEAIADRVLNAVGLDADERIVELVAVLRSLSGPLAIVTHDNPDPDAIASAIGLQRIAEAVGVDADACYGGEISHQENRALVNVLDITLRHLDGVELDTYAGIALVDHSRSGVNDGLPEGTNVDIVIDHHPPRAPVTARYVDVRPSIGSTSTLIADYFDRLSIDLDERLATALLYGLRIDTREFTREVSVADFEAAARLLETADVSILERVERPNVSPETFEIIATAIRERDVRGSVVASCVGEITDRDALAQAAERLLDLEGITITFVYGYLEGVVYASARSRGTDVDVGETLRDALGQIGSAGGHADMAGAQIPLGILAAVDEDSTETLTEVVRESISGRFFETVADAPQTPPVEDPFSEGTTD</sequence>
<proteinExistence type="predicted"/>
<protein>
    <submittedName>
        <fullName evidence="4">DHH family phosphoesterase</fullName>
    </submittedName>
</protein>
<evidence type="ECO:0000313" key="4">
    <source>
        <dbReference type="EMBL" id="MFC6893686.1"/>
    </source>
</evidence>
<dbReference type="InterPro" id="IPR036291">
    <property type="entry name" value="NAD(P)-bd_dom_sf"/>
</dbReference>
<feature type="domain" description="DDH" evidence="1">
    <location>
        <begin position="152"/>
        <end position="292"/>
    </location>
</feature>
<accession>A0ABD5UWQ9</accession>
<comment type="caution">
    <text evidence="4">The sequence shown here is derived from an EMBL/GenBank/DDBJ whole genome shotgun (WGS) entry which is preliminary data.</text>
</comment>
<reference evidence="4 5" key="1">
    <citation type="journal article" date="2019" name="Int. J. Syst. Evol. Microbiol.">
        <title>The Global Catalogue of Microorganisms (GCM) 10K type strain sequencing project: providing services to taxonomists for standard genome sequencing and annotation.</title>
        <authorList>
            <consortium name="The Broad Institute Genomics Platform"/>
            <consortium name="The Broad Institute Genome Sequencing Center for Infectious Disease"/>
            <person name="Wu L."/>
            <person name="Ma J."/>
        </authorList>
    </citation>
    <scope>NUCLEOTIDE SEQUENCE [LARGE SCALE GENOMIC DNA]</scope>
    <source>
        <strain evidence="4 5">SKJ47</strain>
    </source>
</reference>
<dbReference type="PANTHER" id="PTHR47618">
    <property type="entry name" value="BIFUNCTIONAL OLIGORIBONUCLEASE AND PAP PHOSPHATASE NRNA"/>
    <property type="match status" value="1"/>
</dbReference>
<name>A0ABD5UWQ9_9EURY</name>
<dbReference type="RefSeq" id="WP_379745932.1">
    <property type="nucleotide sequence ID" value="NZ_JBHSVN010000001.1"/>
</dbReference>
<dbReference type="SUPFAM" id="SSF64182">
    <property type="entry name" value="DHH phosphoesterases"/>
    <property type="match status" value="1"/>
</dbReference>
<evidence type="ECO:0000313" key="5">
    <source>
        <dbReference type="Proteomes" id="UP001596296"/>
    </source>
</evidence>
<evidence type="ECO:0000259" key="1">
    <source>
        <dbReference type="Pfam" id="PF01368"/>
    </source>
</evidence>
<keyword evidence="5" id="KW-1185">Reference proteome</keyword>
<dbReference type="SUPFAM" id="SSF51735">
    <property type="entry name" value="NAD(P)-binding Rossmann-fold domains"/>
    <property type="match status" value="1"/>
</dbReference>
<dbReference type="Gene3D" id="3.40.50.720">
    <property type="entry name" value="NAD(P)-binding Rossmann-like Domain"/>
    <property type="match status" value="1"/>
</dbReference>
<organism evidence="4 5">
    <name type="scientific">Halopenitus salinus</name>
    <dbReference type="NCBI Taxonomy" id="1198295"/>
    <lineage>
        <taxon>Archaea</taxon>
        <taxon>Methanobacteriati</taxon>
        <taxon>Methanobacteriota</taxon>
        <taxon>Stenosarchaea group</taxon>
        <taxon>Halobacteria</taxon>
        <taxon>Halobacteriales</taxon>
        <taxon>Haloferacaceae</taxon>
        <taxon>Halopenitus</taxon>
    </lineage>
</organism>
<dbReference type="Pfam" id="PF01368">
    <property type="entry name" value="DHH"/>
    <property type="match status" value="1"/>
</dbReference>
<dbReference type="PANTHER" id="PTHR47618:SF1">
    <property type="entry name" value="BIFUNCTIONAL OLIGORIBONUCLEASE AND PAP PHOSPHATASE NRNA"/>
    <property type="match status" value="1"/>
</dbReference>
<dbReference type="Gene3D" id="3.90.1640.10">
    <property type="entry name" value="inorganic pyrophosphatase (n-terminal core)"/>
    <property type="match status" value="1"/>
</dbReference>
<dbReference type="InterPro" id="IPR001667">
    <property type="entry name" value="DDH_dom"/>
</dbReference>
<dbReference type="Pfam" id="PF02272">
    <property type="entry name" value="DHHA1"/>
    <property type="match status" value="1"/>
</dbReference>
<dbReference type="Proteomes" id="UP001596296">
    <property type="component" value="Unassembled WGS sequence"/>
</dbReference>
<dbReference type="AlphaFoldDB" id="A0ABD5UWQ9"/>
<feature type="domain" description="DHHA1" evidence="3">
    <location>
        <begin position="352"/>
        <end position="453"/>
    </location>
</feature>
<dbReference type="Gene3D" id="3.10.310.30">
    <property type="match status" value="1"/>
</dbReference>